<dbReference type="InterPro" id="IPR004556">
    <property type="entry name" value="HemK-like"/>
</dbReference>
<comment type="catalytic activity">
    <reaction evidence="4">
        <text>L-glutaminyl-[peptide chain release factor] + S-adenosyl-L-methionine = N(5)-methyl-L-glutaminyl-[peptide chain release factor] + S-adenosyl-L-homocysteine + H(+)</text>
        <dbReference type="Rhea" id="RHEA:42896"/>
        <dbReference type="Rhea" id="RHEA-COMP:10271"/>
        <dbReference type="Rhea" id="RHEA-COMP:10272"/>
        <dbReference type="ChEBI" id="CHEBI:15378"/>
        <dbReference type="ChEBI" id="CHEBI:30011"/>
        <dbReference type="ChEBI" id="CHEBI:57856"/>
        <dbReference type="ChEBI" id="CHEBI:59789"/>
        <dbReference type="ChEBI" id="CHEBI:61891"/>
        <dbReference type="EC" id="2.1.1.297"/>
    </reaction>
</comment>
<evidence type="ECO:0000256" key="4">
    <source>
        <dbReference type="HAMAP-Rule" id="MF_02126"/>
    </source>
</evidence>
<dbReference type="InterPro" id="IPR029063">
    <property type="entry name" value="SAM-dependent_MTases_sf"/>
</dbReference>
<comment type="similarity">
    <text evidence="4">Belongs to the protein N5-glutamine methyltransferase family. PrmC subfamily.</text>
</comment>
<feature type="binding site" evidence="4">
    <location>
        <position position="195"/>
    </location>
    <ligand>
        <name>S-adenosyl-L-methionine</name>
        <dbReference type="ChEBI" id="CHEBI:59789"/>
    </ligand>
</feature>
<dbReference type="InterPro" id="IPR019874">
    <property type="entry name" value="RF_methyltr_PrmC"/>
</dbReference>
<evidence type="ECO:0000256" key="3">
    <source>
        <dbReference type="ARBA" id="ARBA00022691"/>
    </source>
</evidence>
<dbReference type="Gene3D" id="3.40.50.150">
    <property type="entry name" value="Vaccinia Virus protein VP39"/>
    <property type="match status" value="1"/>
</dbReference>
<dbReference type="RefSeq" id="WP_068555733.1">
    <property type="nucleotide sequence ID" value="NZ_LOEE01000028.1"/>
</dbReference>
<keyword evidence="2 4" id="KW-0808">Transferase</keyword>
<dbReference type="CDD" id="cd02440">
    <property type="entry name" value="AdoMet_MTases"/>
    <property type="match status" value="1"/>
</dbReference>
<evidence type="ECO:0000313" key="7">
    <source>
        <dbReference type="EMBL" id="KXG76240.1"/>
    </source>
</evidence>
<dbReference type="NCBIfam" id="TIGR00536">
    <property type="entry name" value="hemK_fam"/>
    <property type="match status" value="1"/>
</dbReference>
<dbReference type="Proteomes" id="UP000070456">
    <property type="component" value="Unassembled WGS sequence"/>
</dbReference>
<feature type="binding site" evidence="4">
    <location>
        <begin position="195"/>
        <end position="198"/>
    </location>
    <ligand>
        <name>substrate</name>
    </ligand>
</feature>
<dbReference type="Pfam" id="PF13847">
    <property type="entry name" value="Methyltransf_31"/>
    <property type="match status" value="1"/>
</dbReference>
<dbReference type="STRING" id="520762.AN619_11970"/>
<dbReference type="PANTHER" id="PTHR18895">
    <property type="entry name" value="HEMK METHYLTRANSFERASE"/>
    <property type="match status" value="1"/>
</dbReference>
<dbReference type="InterPro" id="IPR002052">
    <property type="entry name" value="DNA_methylase_N6_adenine_CS"/>
</dbReference>
<dbReference type="EMBL" id="LOEE01000028">
    <property type="protein sequence ID" value="KXG76240.1"/>
    <property type="molecule type" value="Genomic_DNA"/>
</dbReference>
<dbReference type="GO" id="GO:0102559">
    <property type="term" value="F:peptide chain release factor N(5)-glutamine methyltransferase activity"/>
    <property type="evidence" value="ECO:0007669"/>
    <property type="project" value="UniProtKB-EC"/>
</dbReference>
<keyword evidence="3 4" id="KW-0949">S-adenosyl-L-methionine</keyword>
<evidence type="ECO:0000313" key="8">
    <source>
        <dbReference type="Proteomes" id="UP000070456"/>
    </source>
</evidence>
<dbReference type="Gene3D" id="1.10.8.10">
    <property type="entry name" value="DNA helicase RuvA subunit, C-terminal domain"/>
    <property type="match status" value="1"/>
</dbReference>
<dbReference type="GO" id="GO:0032259">
    <property type="term" value="P:methylation"/>
    <property type="evidence" value="ECO:0007669"/>
    <property type="project" value="UniProtKB-KW"/>
</dbReference>
<keyword evidence="1 4" id="KW-0489">Methyltransferase</keyword>
<dbReference type="HAMAP" id="MF_02126">
    <property type="entry name" value="RF_methyltr_PrmC"/>
    <property type="match status" value="1"/>
</dbReference>
<comment type="function">
    <text evidence="4">Methylates the class 1 translation termination release factors RF1/PrfA and RF2/PrfB on the glutamine residue of the universally conserved GGQ motif.</text>
</comment>
<dbReference type="InterPro" id="IPR025714">
    <property type="entry name" value="Methyltranfer_dom"/>
</dbReference>
<evidence type="ECO:0000259" key="5">
    <source>
        <dbReference type="Pfam" id="PF13847"/>
    </source>
</evidence>
<dbReference type="Pfam" id="PF17827">
    <property type="entry name" value="PrmC_N"/>
    <property type="match status" value="1"/>
</dbReference>
<proteinExistence type="inferred from homology"/>
<reference evidence="7 8" key="1">
    <citation type="submission" date="2015-12" db="EMBL/GenBank/DDBJ databases">
        <title>Draft genome sequence of the thermoanaerobe Thermotalea metallivorans, an isolate from the runoff channel of the Great Artesian Basin, Australia.</title>
        <authorList>
            <person name="Patel B.K."/>
        </authorList>
    </citation>
    <scope>NUCLEOTIDE SEQUENCE [LARGE SCALE GENOMIC DNA]</scope>
    <source>
        <strain evidence="7 8">B2-1</strain>
    </source>
</reference>
<dbReference type="InterPro" id="IPR050320">
    <property type="entry name" value="N5-glutamine_MTase"/>
</dbReference>
<dbReference type="EC" id="2.1.1.297" evidence="4"/>
<dbReference type="GO" id="GO:0003676">
    <property type="term" value="F:nucleic acid binding"/>
    <property type="evidence" value="ECO:0007669"/>
    <property type="project" value="InterPro"/>
</dbReference>
<dbReference type="NCBIfam" id="TIGR03534">
    <property type="entry name" value="RF_mod_PrmC"/>
    <property type="match status" value="1"/>
</dbReference>
<comment type="caution">
    <text evidence="7">The sequence shown here is derived from an EMBL/GenBank/DDBJ whole genome shotgun (WGS) entry which is preliminary data.</text>
</comment>
<feature type="binding site" evidence="4">
    <location>
        <begin position="124"/>
        <end position="128"/>
    </location>
    <ligand>
        <name>S-adenosyl-L-methionine</name>
        <dbReference type="ChEBI" id="CHEBI:59789"/>
    </ligand>
</feature>
<dbReference type="InterPro" id="IPR040758">
    <property type="entry name" value="PrmC_N"/>
</dbReference>
<feature type="binding site" evidence="4">
    <location>
        <position position="147"/>
    </location>
    <ligand>
        <name>S-adenosyl-L-methionine</name>
        <dbReference type="ChEBI" id="CHEBI:59789"/>
    </ligand>
</feature>
<comment type="caution">
    <text evidence="4">Lacks conserved residue(s) required for the propagation of feature annotation.</text>
</comment>
<evidence type="ECO:0000259" key="6">
    <source>
        <dbReference type="Pfam" id="PF17827"/>
    </source>
</evidence>
<dbReference type="SUPFAM" id="SSF53335">
    <property type="entry name" value="S-adenosyl-L-methionine-dependent methyltransferases"/>
    <property type="match status" value="1"/>
</dbReference>
<dbReference type="OrthoDB" id="9800643at2"/>
<evidence type="ECO:0000256" key="1">
    <source>
        <dbReference type="ARBA" id="ARBA00022603"/>
    </source>
</evidence>
<feature type="domain" description="Methyltransferase" evidence="5">
    <location>
        <begin position="119"/>
        <end position="270"/>
    </location>
</feature>
<keyword evidence="8" id="KW-1185">Reference proteome</keyword>
<evidence type="ECO:0000256" key="2">
    <source>
        <dbReference type="ARBA" id="ARBA00022679"/>
    </source>
</evidence>
<gene>
    <name evidence="4 7" type="primary">prmC</name>
    <name evidence="7" type="ORF">AN619_11970</name>
</gene>
<protein>
    <recommendedName>
        <fullName evidence="4">Release factor glutamine methyltransferase</fullName>
        <shortName evidence="4">RF MTase</shortName>
        <ecNumber evidence="4">2.1.1.297</ecNumber>
    </recommendedName>
    <alternativeName>
        <fullName evidence="4">N5-glutamine methyltransferase PrmC</fullName>
    </alternativeName>
    <alternativeName>
        <fullName evidence="4">Protein-(glutamine-N5) MTase PrmC</fullName>
    </alternativeName>
    <alternativeName>
        <fullName evidence="4">Protein-glutamine N-methyltransferase PrmC</fullName>
    </alternativeName>
</protein>
<dbReference type="AlphaFoldDB" id="A0A140L6R5"/>
<organism evidence="7 8">
    <name type="scientific">Thermotalea metallivorans</name>
    <dbReference type="NCBI Taxonomy" id="520762"/>
    <lineage>
        <taxon>Bacteria</taxon>
        <taxon>Bacillati</taxon>
        <taxon>Bacillota</taxon>
        <taxon>Clostridia</taxon>
        <taxon>Peptostreptococcales</taxon>
        <taxon>Thermotaleaceae</taxon>
        <taxon>Thermotalea</taxon>
    </lineage>
</organism>
<sequence length="296" mass="33440">MMRIREVLQEAVEKLKTVGKATPLLDAEVLLCHVLHMDRLYLYIHRDREISAEQVKAYGRLIEKRRQGVPVQYLIHRQEFMGLEFYVEEGVLIPRPDTEILVEAVIRWVQGIGGQGQISIADLGTGSGAISVSLAYYLQHAYIYSVDLSPKALAIGKKNAEIHGVEGRIEFFRGDLFEPFQGERFMGKLDVLVSNPPYIPRKEISCLQPEVAKYEPKLALDGGEDGLDFYRRIVGEAYLFLKNGGLIALEVGHHQADAVKKMMEDKKKYTEIQKIRDLAGIERVVTAVVDKRDMGA</sequence>
<feature type="domain" description="Release factor glutamine methyltransferase N-terminal" evidence="6">
    <location>
        <begin position="6"/>
        <end position="75"/>
    </location>
</feature>
<name>A0A140L6R5_9FIRM</name>
<dbReference type="PATRIC" id="fig|520762.4.peg.1337"/>
<dbReference type="PANTHER" id="PTHR18895:SF74">
    <property type="entry name" value="MTRF1L RELEASE FACTOR GLUTAMINE METHYLTRANSFERASE"/>
    <property type="match status" value="1"/>
</dbReference>
<accession>A0A140L6R5</accession>
<dbReference type="PROSITE" id="PS00092">
    <property type="entry name" value="N6_MTASE"/>
    <property type="match status" value="1"/>
</dbReference>